<proteinExistence type="predicted"/>
<organism evidence="2 3">
    <name type="scientific">Pseudolysinimonas kribbensis</name>
    <dbReference type="NCBI Taxonomy" id="433641"/>
    <lineage>
        <taxon>Bacteria</taxon>
        <taxon>Bacillati</taxon>
        <taxon>Actinomycetota</taxon>
        <taxon>Actinomycetes</taxon>
        <taxon>Micrococcales</taxon>
        <taxon>Microbacteriaceae</taxon>
        <taxon>Pseudolysinimonas</taxon>
    </lineage>
</organism>
<evidence type="ECO:0000256" key="1">
    <source>
        <dbReference type="SAM" id="MobiDB-lite"/>
    </source>
</evidence>
<name>A0ABQ6K4P0_9MICO</name>
<protein>
    <submittedName>
        <fullName evidence="2">Uncharacterized protein</fullName>
    </submittedName>
</protein>
<evidence type="ECO:0000313" key="2">
    <source>
        <dbReference type="EMBL" id="GMA94942.1"/>
    </source>
</evidence>
<dbReference type="RefSeq" id="WP_284253807.1">
    <property type="nucleotide sequence ID" value="NZ_BSVB01000001.1"/>
</dbReference>
<reference evidence="3" key="1">
    <citation type="journal article" date="2019" name="Int. J. Syst. Evol. Microbiol.">
        <title>The Global Catalogue of Microorganisms (GCM) 10K type strain sequencing project: providing services to taxonomists for standard genome sequencing and annotation.</title>
        <authorList>
            <consortium name="The Broad Institute Genomics Platform"/>
            <consortium name="The Broad Institute Genome Sequencing Center for Infectious Disease"/>
            <person name="Wu L."/>
            <person name="Ma J."/>
        </authorList>
    </citation>
    <scope>NUCLEOTIDE SEQUENCE [LARGE SCALE GENOMIC DNA]</scope>
    <source>
        <strain evidence="3">NBRC 108894</strain>
    </source>
</reference>
<sequence>MSKSPSVRAGRVFDARLQLLDRQVLDPDGMPVTAVAGLELSDVPWGEDLPADAEAPVVTALLTGPVLGTRVFGGRLPRRDGSGSRGATSGRSARPSRSRDQPTRTR</sequence>
<feature type="region of interest" description="Disordered" evidence="1">
    <location>
        <begin position="69"/>
        <end position="106"/>
    </location>
</feature>
<feature type="compositionally biased region" description="Low complexity" evidence="1">
    <location>
        <begin position="85"/>
        <end position="95"/>
    </location>
</feature>
<dbReference type="EMBL" id="BSVB01000001">
    <property type="protein sequence ID" value="GMA94942.1"/>
    <property type="molecule type" value="Genomic_DNA"/>
</dbReference>
<gene>
    <name evidence="2" type="ORF">GCM10025881_17660</name>
</gene>
<keyword evidence="3" id="KW-1185">Reference proteome</keyword>
<accession>A0ABQ6K4P0</accession>
<feature type="compositionally biased region" description="Basic and acidic residues" evidence="1">
    <location>
        <begin position="97"/>
        <end position="106"/>
    </location>
</feature>
<evidence type="ECO:0000313" key="3">
    <source>
        <dbReference type="Proteomes" id="UP001157034"/>
    </source>
</evidence>
<comment type="caution">
    <text evidence="2">The sequence shown here is derived from an EMBL/GenBank/DDBJ whole genome shotgun (WGS) entry which is preliminary data.</text>
</comment>
<dbReference type="Proteomes" id="UP001157034">
    <property type="component" value="Unassembled WGS sequence"/>
</dbReference>